<evidence type="ECO:0000256" key="8">
    <source>
        <dbReference type="ARBA" id="ARBA00022737"/>
    </source>
</evidence>
<organism evidence="18 19">
    <name type="scientific">Cebus imitator</name>
    <name type="common">Panamanian white-faced capuchin</name>
    <name type="synonym">Cebus capucinus imitator</name>
    <dbReference type="NCBI Taxonomy" id="2715852"/>
    <lineage>
        <taxon>Eukaryota</taxon>
        <taxon>Metazoa</taxon>
        <taxon>Chordata</taxon>
        <taxon>Craniata</taxon>
        <taxon>Vertebrata</taxon>
        <taxon>Euteleostomi</taxon>
        <taxon>Mammalia</taxon>
        <taxon>Eutheria</taxon>
        <taxon>Euarchontoglires</taxon>
        <taxon>Primates</taxon>
        <taxon>Haplorrhini</taxon>
        <taxon>Platyrrhini</taxon>
        <taxon>Cebidae</taxon>
        <taxon>Cebinae</taxon>
        <taxon>Cebus</taxon>
    </lineage>
</organism>
<dbReference type="Pfam" id="PF00400">
    <property type="entry name" value="WD40"/>
    <property type="match status" value="5"/>
</dbReference>
<dbReference type="PROSITE" id="PS50082">
    <property type="entry name" value="WD_REPEATS_2"/>
    <property type="match status" value="3"/>
</dbReference>
<dbReference type="PROSITE" id="PS50294">
    <property type="entry name" value="WD_REPEATS_REGION"/>
    <property type="match status" value="1"/>
</dbReference>
<feature type="repeat" description="WD" evidence="15">
    <location>
        <begin position="457"/>
        <end position="498"/>
    </location>
</feature>
<dbReference type="GO" id="GO:0005813">
    <property type="term" value="C:centrosome"/>
    <property type="evidence" value="ECO:0007669"/>
    <property type="project" value="Ensembl"/>
</dbReference>
<dbReference type="GO" id="GO:0044725">
    <property type="term" value="P:epigenetic programming in the zygotic pronuclei"/>
    <property type="evidence" value="ECO:0007669"/>
    <property type="project" value="Ensembl"/>
</dbReference>
<comment type="similarity">
    <text evidence="3">Belongs to the WD repeat DCAF13/WDSOF1 family.</text>
</comment>
<evidence type="ECO:0000256" key="11">
    <source>
        <dbReference type="ARBA" id="ARBA00023274"/>
    </source>
</evidence>
<dbReference type="PANTHER" id="PTHR22851">
    <property type="entry name" value="U3 SMALL NUCLEOLAR RNA U3 SNORNA ASSOCIATED PROTEIN"/>
    <property type="match status" value="1"/>
</dbReference>
<reference evidence="18" key="1">
    <citation type="submission" date="2025-08" db="UniProtKB">
        <authorList>
            <consortium name="Ensembl"/>
        </authorList>
    </citation>
    <scope>IDENTIFICATION</scope>
</reference>
<evidence type="ECO:0000259" key="17">
    <source>
        <dbReference type="Pfam" id="PF04158"/>
    </source>
</evidence>
<evidence type="ECO:0000256" key="7">
    <source>
        <dbReference type="ARBA" id="ARBA00022574"/>
    </source>
</evidence>
<protein>
    <recommendedName>
        <fullName evidence="4">DDB1- and CUL4-associated factor 13</fullName>
    </recommendedName>
    <alternativeName>
        <fullName evidence="12">WD repeat and SOF domain-containing protein 1</fullName>
    </alternativeName>
</protein>
<evidence type="ECO:0000256" key="6">
    <source>
        <dbReference type="ARBA" id="ARBA00022552"/>
    </source>
</evidence>
<sequence>RRSPLVRASPPPGSARGLWRPRRGSQAARICHQVTPAEVASEGRCQPPPSLRPALPTNAPALGRGRDRTAKEPPPASAGRQNYGASQDPAKPASVRSSSHVTGSSMGKAEVACGRRRRGAALIWNPSWSSAGRATKMKVKMLSRNPDNYVRETKFDLQRVPRNYDPALHPFEVPREYVRALNATKLERVFAKPFLASLDGHRDGVNCLAKHPKNLATVLSGACDGEVRIWNLTQRKCIRTIQAHEGFVRGICTRFCGTSFFTVGDDKTVKQWKMDGPGYGEEEEPLHTILGKTVYTGIDHHWKEAVFATCGQQVDIWDEQRTNPICSMTWGFDSISSVKFNPIETFLLGSCASDRNIVLYDMRQATPLKKVILDMRTNTICWNPMEAFIFTAANEDYNLYTFDMRALDTPVMVHMDHVSAVLDVDYSPTGKEFVSASFDKSIRIFPVDKSRSREVYHTKRMQHVICVKWTSDSKYIMCGSDEMNIRLWKANASEKLGVLTSREKAAKDYNQKLKEKFQHHPHIKRIARHRHLPKSIYSQIQEQRIMKEALNRIKHSKPGSVPVVSEKKKHIVAVVK</sequence>
<dbReference type="PROSITE" id="PS00678">
    <property type="entry name" value="WD_REPEATS_1"/>
    <property type="match status" value="1"/>
</dbReference>
<reference evidence="18" key="2">
    <citation type="submission" date="2025-09" db="UniProtKB">
        <authorList>
            <consortium name="Ensembl"/>
        </authorList>
    </citation>
    <scope>IDENTIFICATION</scope>
</reference>
<dbReference type="GO" id="GO:0007056">
    <property type="term" value="P:spindle assembly involved in female meiosis"/>
    <property type="evidence" value="ECO:0007669"/>
    <property type="project" value="Ensembl"/>
</dbReference>
<dbReference type="GO" id="GO:0005654">
    <property type="term" value="C:nucleoplasm"/>
    <property type="evidence" value="ECO:0007669"/>
    <property type="project" value="Ensembl"/>
</dbReference>
<dbReference type="GO" id="GO:0000462">
    <property type="term" value="P:maturation of SSU-rRNA from tricistronic rRNA transcript (SSU-rRNA, 5.8S rRNA, LSU-rRNA)"/>
    <property type="evidence" value="ECO:0007669"/>
    <property type="project" value="TreeGrafter"/>
</dbReference>
<dbReference type="Pfam" id="PF04158">
    <property type="entry name" value="Sof1"/>
    <property type="match status" value="1"/>
</dbReference>
<dbReference type="InterPro" id="IPR001680">
    <property type="entry name" value="WD40_rpt"/>
</dbReference>
<comment type="pathway">
    <text evidence="2">Protein modification; protein ubiquitination.</text>
</comment>
<keyword evidence="6" id="KW-0698">rRNA processing</keyword>
<dbReference type="InterPro" id="IPR051733">
    <property type="entry name" value="WD_repeat_DCAF13/WDSOF1"/>
</dbReference>
<gene>
    <name evidence="18" type="primary">DCAF13</name>
</gene>
<evidence type="ECO:0000256" key="15">
    <source>
        <dbReference type="PROSITE-ProRule" id="PRU00221"/>
    </source>
</evidence>
<evidence type="ECO:0000256" key="12">
    <source>
        <dbReference type="ARBA" id="ARBA00032239"/>
    </source>
</evidence>
<dbReference type="InterPro" id="IPR036322">
    <property type="entry name" value="WD40_repeat_dom_sf"/>
</dbReference>
<accession>A0A2K5RPX7</accession>
<keyword evidence="9" id="KW-0833">Ubl conjugation pathway</keyword>
<dbReference type="STRING" id="9516.ENSCCAP00000030200"/>
<evidence type="ECO:0000256" key="1">
    <source>
        <dbReference type="ARBA" id="ARBA00004604"/>
    </source>
</evidence>
<proteinExistence type="inferred from homology"/>
<evidence type="ECO:0000256" key="4">
    <source>
        <dbReference type="ARBA" id="ARBA00021762"/>
    </source>
</evidence>
<dbReference type="GO" id="GO:0016567">
    <property type="term" value="P:protein ubiquitination"/>
    <property type="evidence" value="ECO:0007669"/>
    <property type="project" value="UniProtKB-UniPathway"/>
</dbReference>
<evidence type="ECO:0000256" key="3">
    <source>
        <dbReference type="ARBA" id="ARBA00005649"/>
    </source>
</evidence>
<feature type="region of interest" description="Disordered" evidence="16">
    <location>
        <begin position="1"/>
        <end position="112"/>
    </location>
</feature>
<dbReference type="GO" id="GO:0032040">
    <property type="term" value="C:small-subunit processome"/>
    <property type="evidence" value="ECO:0007669"/>
    <property type="project" value="TreeGrafter"/>
</dbReference>
<comment type="subunit">
    <text evidence="14">Part of the small subunit (SSU) processome, composed of more than 70 proteins and the RNA chaperone small nucleolar RNA (snoRNA) U3. Component of the DCX(DCAF13) E3 ubiquitin ligase complex, at least composed of CUL4 (CUL4A or CUL4B), DDB1, DCAF13 and RBX1. Interacts (via WD40 domain) with DDB1. Interacts with ESR1 and LATS1.</text>
</comment>
<dbReference type="GO" id="GO:1990756">
    <property type="term" value="F:ubiquitin-like ligase-substrate adaptor activity"/>
    <property type="evidence" value="ECO:0007669"/>
    <property type="project" value="Ensembl"/>
</dbReference>
<comment type="function">
    <text evidence="13">Part of the small subunit (SSU) processome, first precursor of the small eukaryotic ribosomal subunit. During the assembly of the SSU processome in the nucleolus, many ribosome biogenesis factors, an RNA chaperone and ribosomal proteins associate with the nascent pre-rRNA and work in concert to generate RNA folding, modifications, rearrangements and cleavage as well as targeted degradation of pre-ribosomal RNA by the RNA exosome. Participates in the 18S rRNA processing in growing oocytes, being essential for oocyte nonsurrounded nucleolus (NSN) to surrounded nucleolus (SN) transition.</text>
</comment>
<dbReference type="CDD" id="cd00200">
    <property type="entry name" value="WD40"/>
    <property type="match status" value="1"/>
</dbReference>
<keyword evidence="11" id="KW-0687">Ribonucleoprotein</keyword>
<dbReference type="GO" id="GO:0051898">
    <property type="term" value="P:negative regulation of phosphatidylinositol 3-kinase/protein kinase B signal transduction"/>
    <property type="evidence" value="ECO:0007669"/>
    <property type="project" value="Ensembl"/>
</dbReference>
<dbReference type="GO" id="GO:0030054">
    <property type="term" value="C:cell junction"/>
    <property type="evidence" value="ECO:0007669"/>
    <property type="project" value="Ensembl"/>
</dbReference>
<dbReference type="Ensembl" id="ENSCCAT00000047941.1">
    <property type="protein sequence ID" value="ENSCCAP00000030200.1"/>
    <property type="gene ID" value="ENSCCAG00000033103.1"/>
</dbReference>
<feature type="repeat" description="WD" evidence="15">
    <location>
        <begin position="414"/>
        <end position="455"/>
    </location>
</feature>
<dbReference type="FunFam" id="2.130.10.10:FF:000269">
    <property type="entry name" value="DDB1- and CUL4-associated factor 13"/>
    <property type="match status" value="1"/>
</dbReference>
<dbReference type="InterPro" id="IPR019775">
    <property type="entry name" value="WD40_repeat_CS"/>
</dbReference>
<evidence type="ECO:0000313" key="19">
    <source>
        <dbReference type="Proteomes" id="UP000233040"/>
    </source>
</evidence>
<evidence type="ECO:0000256" key="9">
    <source>
        <dbReference type="ARBA" id="ARBA00022786"/>
    </source>
</evidence>
<dbReference type="GO" id="GO:0001555">
    <property type="term" value="P:oocyte growth"/>
    <property type="evidence" value="ECO:0007669"/>
    <property type="project" value="Ensembl"/>
</dbReference>
<dbReference type="GO" id="GO:0030331">
    <property type="term" value="F:nuclear estrogen receptor binding"/>
    <property type="evidence" value="ECO:0007669"/>
    <property type="project" value="Ensembl"/>
</dbReference>
<feature type="domain" description="Sof1-like protein" evidence="17">
    <location>
        <begin position="490"/>
        <end position="571"/>
    </location>
</feature>
<dbReference type="AlphaFoldDB" id="A0A2K5RPX7"/>
<dbReference type="FunFam" id="2.130.10.10:FF:000132">
    <property type="entry name" value="DDB1- and CUL4-associated factor 13"/>
    <property type="match status" value="1"/>
</dbReference>
<evidence type="ECO:0000256" key="5">
    <source>
        <dbReference type="ARBA" id="ARBA00022517"/>
    </source>
</evidence>
<dbReference type="GO" id="GO:0080008">
    <property type="term" value="C:Cul4-RING E3 ubiquitin ligase complex"/>
    <property type="evidence" value="ECO:0007669"/>
    <property type="project" value="Ensembl"/>
</dbReference>
<dbReference type="GeneTree" id="ENSGT00390000005711"/>
<feature type="compositionally biased region" description="Low complexity" evidence="16">
    <location>
        <begin position="94"/>
        <end position="105"/>
    </location>
</feature>
<name>A0A2K5RPX7_CEBIM</name>
<dbReference type="GO" id="GO:0043161">
    <property type="term" value="P:proteasome-mediated ubiquitin-dependent protein catabolic process"/>
    <property type="evidence" value="ECO:0007669"/>
    <property type="project" value="Ensembl"/>
</dbReference>
<evidence type="ECO:0000313" key="18">
    <source>
        <dbReference type="Ensembl" id="ENSCCAP00000030200.1"/>
    </source>
</evidence>
<evidence type="ECO:0000256" key="13">
    <source>
        <dbReference type="ARBA" id="ARBA00056202"/>
    </source>
</evidence>
<dbReference type="InterPro" id="IPR007287">
    <property type="entry name" value="Sof1"/>
</dbReference>
<feature type="repeat" description="WD" evidence="15">
    <location>
        <begin position="198"/>
        <end position="240"/>
    </location>
</feature>
<comment type="subcellular location">
    <subcellularLocation>
        <location evidence="1">Nucleus</location>
        <location evidence="1">Nucleolus</location>
    </subcellularLocation>
</comment>
<dbReference type="UniPathway" id="UPA00143"/>
<dbReference type="OMA" id="EDHNAYI"/>
<keyword evidence="7 15" id="KW-0853">WD repeat</keyword>
<evidence type="ECO:0000256" key="16">
    <source>
        <dbReference type="SAM" id="MobiDB-lite"/>
    </source>
</evidence>
<dbReference type="Gene3D" id="2.130.10.10">
    <property type="entry name" value="YVTN repeat-like/Quinoprotein amine dehydrogenase"/>
    <property type="match status" value="2"/>
</dbReference>
<dbReference type="PANTHER" id="PTHR22851:SF0">
    <property type="entry name" value="DDB1- AND CUL4-ASSOCIATED FACTOR 13"/>
    <property type="match status" value="1"/>
</dbReference>
<dbReference type="InterPro" id="IPR015943">
    <property type="entry name" value="WD40/YVTN_repeat-like_dom_sf"/>
</dbReference>
<evidence type="ECO:0000256" key="2">
    <source>
        <dbReference type="ARBA" id="ARBA00004906"/>
    </source>
</evidence>
<dbReference type="GO" id="GO:0005829">
    <property type="term" value="C:cytosol"/>
    <property type="evidence" value="ECO:0007669"/>
    <property type="project" value="Ensembl"/>
</dbReference>
<dbReference type="SMART" id="SM00320">
    <property type="entry name" value="WD40"/>
    <property type="match status" value="5"/>
</dbReference>
<dbReference type="SUPFAM" id="SSF50978">
    <property type="entry name" value="WD40 repeat-like"/>
    <property type="match status" value="1"/>
</dbReference>
<keyword evidence="19" id="KW-1185">Reference proteome</keyword>
<keyword evidence="10" id="KW-0539">Nucleus</keyword>
<evidence type="ECO:0000256" key="10">
    <source>
        <dbReference type="ARBA" id="ARBA00023242"/>
    </source>
</evidence>
<dbReference type="Proteomes" id="UP000233040">
    <property type="component" value="Unassembled WGS sequence"/>
</dbReference>
<evidence type="ECO:0000256" key="14">
    <source>
        <dbReference type="ARBA" id="ARBA00063572"/>
    </source>
</evidence>
<keyword evidence="8" id="KW-0677">Repeat</keyword>
<keyword evidence="5" id="KW-0690">Ribosome biogenesis</keyword>
<dbReference type="GO" id="GO:0046697">
    <property type="term" value="P:decidualization"/>
    <property type="evidence" value="ECO:0007669"/>
    <property type="project" value="Ensembl"/>
</dbReference>